<keyword evidence="6" id="KW-0812">Transmembrane</keyword>
<evidence type="ECO:0000256" key="2">
    <source>
        <dbReference type="ARBA" id="ARBA00007033"/>
    </source>
</evidence>
<dbReference type="InterPro" id="IPR029044">
    <property type="entry name" value="Nucleotide-diphossugar_trans"/>
</dbReference>
<evidence type="ECO:0000259" key="7">
    <source>
        <dbReference type="Pfam" id="PF03407"/>
    </source>
</evidence>
<evidence type="ECO:0000256" key="3">
    <source>
        <dbReference type="ARBA" id="ARBA00022676"/>
    </source>
</evidence>
<dbReference type="PANTHER" id="PTHR31306">
    <property type="entry name" value="ALPHA-1,6-MANNOSYLTRANSFERASE MNN11-RELATED"/>
    <property type="match status" value="1"/>
</dbReference>
<feature type="region of interest" description="Disordered" evidence="5">
    <location>
        <begin position="62"/>
        <end position="87"/>
    </location>
</feature>
<dbReference type="AlphaFoldDB" id="A0A9N9VE54"/>
<sequence length="408" mass="46981">MGVSLRRRLTGGRRSFTRNRFVVPIAVILATALMFYCSNLYRMSLLRYDGVRLDSIWDSIASTTSPSPSPSPSPSSPPKAPKVEVPVSDPTNFLKKVQAKFNSTIHSVHADTFMTVEGYNYTIRNGSNRWTEPLGQRLLILDADSRVSEKEIDSMLTPSPLNDDIMSGRTAGMLNHFLYALIHGYDYRLVKSPPMTDRHGTWSKVSLIKEALKTHDYVVFLDADATFQYYRLPYEWLMSMWNFGKDSLVAMPEDPNSPVNQDSKGWVLWNTGFVTAQQSERTQEMFERWESCPLGERYPECKHWGNDWSHEQAAFGNFVRYEYEVGKGKDLVPIPCMDGNGANYIVDKKCGGVFVAHHWFYKDFPTRELYEKLDDSFVVDMQNYFHLNQKKYYVDASEYTYPLNDLKI</sequence>
<dbReference type="OrthoDB" id="3763672at2759"/>
<dbReference type="InterPro" id="IPR005069">
    <property type="entry name" value="Nucl-diP-sugar_transferase"/>
</dbReference>
<keyword evidence="6" id="KW-1133">Transmembrane helix</keyword>
<comment type="similarity">
    <text evidence="2">Belongs to the glycosyltransferase 77 family.</text>
</comment>
<keyword evidence="6" id="KW-0472">Membrane</keyword>
<dbReference type="InterPro" id="IPR008630">
    <property type="entry name" value="Glyco_trans_34"/>
</dbReference>
<proteinExistence type="inferred from homology"/>
<gene>
    <name evidence="8" type="ORF">CRHIZ90672A_00010326</name>
</gene>
<comment type="caution">
    <text evidence="8">The sequence shown here is derived from an EMBL/GenBank/DDBJ whole genome shotgun (WGS) entry which is preliminary data.</text>
</comment>
<reference evidence="8" key="1">
    <citation type="submission" date="2021-10" db="EMBL/GenBank/DDBJ databases">
        <authorList>
            <person name="Piombo E."/>
        </authorList>
    </citation>
    <scope>NUCLEOTIDE SEQUENCE</scope>
</reference>
<comment type="similarity">
    <text evidence="1">Belongs to the glycosyltransferase 34 family.</text>
</comment>
<dbReference type="Proteomes" id="UP000696573">
    <property type="component" value="Unassembled WGS sequence"/>
</dbReference>
<dbReference type="GO" id="GO:0016757">
    <property type="term" value="F:glycosyltransferase activity"/>
    <property type="evidence" value="ECO:0007669"/>
    <property type="project" value="UniProtKB-KW"/>
</dbReference>
<dbReference type="PANTHER" id="PTHR31306:SF3">
    <property type="entry name" value="NUCLEOTIDE-DIPHOSPHO-SUGAR TRANSFERASE DOMAIN-CONTAINING PROTEIN"/>
    <property type="match status" value="1"/>
</dbReference>
<dbReference type="Pfam" id="PF03407">
    <property type="entry name" value="Nucleotid_trans"/>
    <property type="match status" value="1"/>
</dbReference>
<keyword evidence="3" id="KW-0328">Glycosyltransferase</keyword>
<organism evidence="8 9">
    <name type="scientific">Clonostachys rhizophaga</name>
    <dbReference type="NCBI Taxonomy" id="160324"/>
    <lineage>
        <taxon>Eukaryota</taxon>
        <taxon>Fungi</taxon>
        <taxon>Dikarya</taxon>
        <taxon>Ascomycota</taxon>
        <taxon>Pezizomycotina</taxon>
        <taxon>Sordariomycetes</taxon>
        <taxon>Hypocreomycetidae</taxon>
        <taxon>Hypocreales</taxon>
        <taxon>Bionectriaceae</taxon>
        <taxon>Clonostachys</taxon>
    </lineage>
</organism>
<dbReference type="Gene3D" id="3.90.550.10">
    <property type="entry name" value="Spore Coat Polysaccharide Biosynthesis Protein SpsA, Chain A"/>
    <property type="match status" value="1"/>
</dbReference>
<keyword evidence="4" id="KW-0808">Transferase</keyword>
<evidence type="ECO:0000313" key="9">
    <source>
        <dbReference type="Proteomes" id="UP000696573"/>
    </source>
</evidence>
<name>A0A9N9VE54_9HYPO</name>
<feature type="compositionally biased region" description="Pro residues" evidence="5">
    <location>
        <begin position="67"/>
        <end position="80"/>
    </location>
</feature>
<keyword evidence="9" id="KW-1185">Reference proteome</keyword>
<evidence type="ECO:0000256" key="5">
    <source>
        <dbReference type="SAM" id="MobiDB-lite"/>
    </source>
</evidence>
<protein>
    <recommendedName>
        <fullName evidence="7">Nucleotide-diphospho-sugar transferase domain-containing protein</fullName>
    </recommendedName>
</protein>
<dbReference type="GO" id="GO:0006487">
    <property type="term" value="P:protein N-linked glycosylation"/>
    <property type="evidence" value="ECO:0007669"/>
    <property type="project" value="TreeGrafter"/>
</dbReference>
<dbReference type="EMBL" id="CABFNQ020000659">
    <property type="protein sequence ID" value="CAH0021647.1"/>
    <property type="molecule type" value="Genomic_DNA"/>
</dbReference>
<feature type="domain" description="Nucleotide-diphospho-sugar transferase" evidence="7">
    <location>
        <begin position="201"/>
        <end position="323"/>
    </location>
</feature>
<accession>A0A9N9VE54</accession>
<dbReference type="GO" id="GO:0000139">
    <property type="term" value="C:Golgi membrane"/>
    <property type="evidence" value="ECO:0007669"/>
    <property type="project" value="TreeGrafter"/>
</dbReference>
<evidence type="ECO:0000313" key="8">
    <source>
        <dbReference type="EMBL" id="CAH0021647.1"/>
    </source>
</evidence>
<evidence type="ECO:0000256" key="1">
    <source>
        <dbReference type="ARBA" id="ARBA00005664"/>
    </source>
</evidence>
<feature type="transmembrane region" description="Helical" evidence="6">
    <location>
        <begin position="21"/>
        <end position="41"/>
    </location>
</feature>
<evidence type="ECO:0000256" key="4">
    <source>
        <dbReference type="ARBA" id="ARBA00022679"/>
    </source>
</evidence>
<evidence type="ECO:0000256" key="6">
    <source>
        <dbReference type="SAM" id="Phobius"/>
    </source>
</evidence>